<sequence>MMDSVFVFLAAHKGVARKTETESNTLYSKFVNAVPLSAYKHLMKAHNFKRHIAKRDVHDDPKNPTLMHYAANGGLEPSSTDTARSMDVRCCETAQNVQQLIEF</sequence>
<name>A0A7W6H1U3_9RHOB</name>
<comment type="caution">
    <text evidence="1">The sequence shown here is derived from an EMBL/GenBank/DDBJ whole genome shotgun (WGS) entry which is preliminary data.</text>
</comment>
<gene>
    <name evidence="1" type="ORF">GGR95_003209</name>
</gene>
<dbReference type="Proteomes" id="UP000530268">
    <property type="component" value="Unassembled WGS sequence"/>
</dbReference>
<dbReference type="EMBL" id="JACIEI010000016">
    <property type="protein sequence ID" value="MBB3995552.1"/>
    <property type="molecule type" value="Genomic_DNA"/>
</dbReference>
<reference evidence="1 2" key="1">
    <citation type="submission" date="2020-08" db="EMBL/GenBank/DDBJ databases">
        <title>Genomic Encyclopedia of Type Strains, Phase IV (KMG-IV): sequencing the most valuable type-strain genomes for metagenomic binning, comparative biology and taxonomic classification.</title>
        <authorList>
            <person name="Goeker M."/>
        </authorList>
    </citation>
    <scope>NUCLEOTIDE SEQUENCE [LARGE SCALE GENOMIC DNA]</scope>
    <source>
        <strain evidence="1 2">DSM 102234</strain>
    </source>
</reference>
<proteinExistence type="predicted"/>
<dbReference type="AlphaFoldDB" id="A0A7W6H1U3"/>
<keyword evidence="2" id="KW-1185">Reference proteome</keyword>
<evidence type="ECO:0000313" key="2">
    <source>
        <dbReference type="Proteomes" id="UP000530268"/>
    </source>
</evidence>
<evidence type="ECO:0000313" key="1">
    <source>
        <dbReference type="EMBL" id="MBB3995552.1"/>
    </source>
</evidence>
<accession>A0A7W6H1U3</accession>
<protein>
    <submittedName>
        <fullName evidence="1">Uncharacterized protein</fullName>
    </submittedName>
</protein>
<dbReference type="RefSeq" id="WP_184567558.1">
    <property type="nucleotide sequence ID" value="NZ_JACIEI010000016.1"/>
</dbReference>
<organism evidence="1 2">
    <name type="scientific">Sulfitobacter undariae</name>
    <dbReference type="NCBI Taxonomy" id="1563671"/>
    <lineage>
        <taxon>Bacteria</taxon>
        <taxon>Pseudomonadati</taxon>
        <taxon>Pseudomonadota</taxon>
        <taxon>Alphaproteobacteria</taxon>
        <taxon>Rhodobacterales</taxon>
        <taxon>Roseobacteraceae</taxon>
        <taxon>Sulfitobacter</taxon>
    </lineage>
</organism>